<dbReference type="EMBL" id="CP016893">
    <property type="protein sequence ID" value="AST57925.1"/>
    <property type="molecule type" value="Genomic_DNA"/>
</dbReference>
<evidence type="ECO:0000256" key="4">
    <source>
        <dbReference type="ARBA" id="ARBA00022692"/>
    </source>
</evidence>
<proteinExistence type="inferred from homology"/>
<dbReference type="AlphaFoldDB" id="A0A223I068"/>
<dbReference type="RefSeq" id="WP_094397444.1">
    <property type="nucleotide sequence ID" value="NZ_CP016893.1"/>
</dbReference>
<dbReference type="Gene3D" id="1.20.1080.10">
    <property type="entry name" value="Glycerol uptake facilitator protein"/>
    <property type="match status" value="1"/>
</dbReference>
<evidence type="ECO:0000313" key="9">
    <source>
        <dbReference type="EMBL" id="AST57925.1"/>
    </source>
</evidence>
<feature type="transmembrane region" description="Helical" evidence="8">
    <location>
        <begin position="215"/>
        <end position="240"/>
    </location>
</feature>
<keyword evidence="3 7" id="KW-0813">Transport</keyword>
<organism evidence="9 10">
    <name type="scientific">Thermoanaerobacterium thermosaccharolyticum</name>
    <name type="common">Clostridium thermosaccharolyticum</name>
    <dbReference type="NCBI Taxonomy" id="1517"/>
    <lineage>
        <taxon>Bacteria</taxon>
        <taxon>Bacillati</taxon>
        <taxon>Bacillota</taxon>
        <taxon>Clostridia</taxon>
        <taxon>Thermoanaerobacterales</taxon>
        <taxon>Thermoanaerobacteraceae</taxon>
        <taxon>Thermoanaerobacterium</taxon>
    </lineage>
</organism>
<feature type="transmembrane region" description="Helical" evidence="8">
    <location>
        <begin position="135"/>
        <end position="156"/>
    </location>
</feature>
<feature type="transmembrane region" description="Helical" evidence="8">
    <location>
        <begin position="39"/>
        <end position="59"/>
    </location>
</feature>
<dbReference type="Pfam" id="PF00230">
    <property type="entry name" value="MIP"/>
    <property type="match status" value="1"/>
</dbReference>
<reference evidence="9 10" key="1">
    <citation type="submission" date="2016-08" db="EMBL/GenBank/DDBJ databases">
        <title>A novel genetic cassette of butanologenic Thermoanaerobacterium thermosaccharolyticum that directly convert cellulose to butanol.</title>
        <authorList>
            <person name="Li T."/>
            <person name="He J."/>
        </authorList>
    </citation>
    <scope>NUCLEOTIDE SEQUENCE [LARGE SCALE GENOMIC DNA]</scope>
    <source>
        <strain evidence="9 10">TG57</strain>
    </source>
</reference>
<feature type="transmembrane region" description="Helical" evidence="8">
    <location>
        <begin position="91"/>
        <end position="109"/>
    </location>
</feature>
<evidence type="ECO:0000256" key="3">
    <source>
        <dbReference type="ARBA" id="ARBA00022448"/>
    </source>
</evidence>
<evidence type="ECO:0000256" key="2">
    <source>
        <dbReference type="ARBA" id="ARBA00006175"/>
    </source>
</evidence>
<dbReference type="PRINTS" id="PR00783">
    <property type="entry name" value="MINTRINSICP"/>
</dbReference>
<dbReference type="InterPro" id="IPR023271">
    <property type="entry name" value="Aquaporin-like"/>
</dbReference>
<name>A0A223I068_THETR</name>
<evidence type="ECO:0000313" key="10">
    <source>
        <dbReference type="Proteomes" id="UP000214975"/>
    </source>
</evidence>
<keyword evidence="6 8" id="KW-0472">Membrane</keyword>
<feature type="transmembrane region" description="Helical" evidence="8">
    <location>
        <begin position="13"/>
        <end position="32"/>
    </location>
</feature>
<dbReference type="GO" id="GO:0005886">
    <property type="term" value="C:plasma membrane"/>
    <property type="evidence" value="ECO:0007669"/>
    <property type="project" value="TreeGrafter"/>
</dbReference>
<feature type="transmembrane region" description="Helical" evidence="8">
    <location>
        <begin position="163"/>
        <end position="182"/>
    </location>
</feature>
<keyword evidence="5 8" id="KW-1133">Transmembrane helix</keyword>
<evidence type="ECO:0000256" key="6">
    <source>
        <dbReference type="ARBA" id="ARBA00023136"/>
    </source>
</evidence>
<keyword evidence="4 7" id="KW-0812">Transmembrane</keyword>
<dbReference type="PANTHER" id="PTHR43829">
    <property type="entry name" value="AQUAPORIN OR AQUAGLYCEROPORIN RELATED"/>
    <property type="match status" value="1"/>
</dbReference>
<dbReference type="PROSITE" id="PS00221">
    <property type="entry name" value="MIP"/>
    <property type="match status" value="1"/>
</dbReference>
<comment type="similarity">
    <text evidence="2 7">Belongs to the MIP/aquaporin (TC 1.A.8) family.</text>
</comment>
<dbReference type="InterPro" id="IPR000425">
    <property type="entry name" value="MIP"/>
</dbReference>
<dbReference type="GO" id="GO:0015254">
    <property type="term" value="F:glycerol channel activity"/>
    <property type="evidence" value="ECO:0007669"/>
    <property type="project" value="TreeGrafter"/>
</dbReference>
<evidence type="ECO:0000256" key="7">
    <source>
        <dbReference type="RuleBase" id="RU000477"/>
    </source>
</evidence>
<dbReference type="NCBIfam" id="TIGR00861">
    <property type="entry name" value="MIP"/>
    <property type="match status" value="1"/>
</dbReference>
<dbReference type="Proteomes" id="UP000214975">
    <property type="component" value="Chromosome"/>
</dbReference>
<evidence type="ECO:0000256" key="1">
    <source>
        <dbReference type="ARBA" id="ARBA00004141"/>
    </source>
</evidence>
<gene>
    <name evidence="9" type="ORF">Thert_01961</name>
</gene>
<dbReference type="InterPro" id="IPR050363">
    <property type="entry name" value="MIP/Aquaporin"/>
</dbReference>
<sequence>MEISVFGRILSELFGTMILVLLGDGVVANVVLNKTKGQNSGWIVITTGWAFAVAIPVYITGWIGGAHFNPAVTIGMAVIGKFSWSLVPGYIIAQFLGAFVGAILVYIVYRDHFHATEDKDSKLGVFCTIPAIRNLFYNFSTEVIATAVLLIGILGISNQHNNVGALSAFLVGILIWVIGLTLGGPTGYALNPARDLGPRLAHSVLPIPGKRDSDWGYGLIVPLFGPIIGGILGVLIYQYFISLI</sequence>
<accession>A0A223I068</accession>
<evidence type="ECO:0000256" key="8">
    <source>
        <dbReference type="SAM" id="Phobius"/>
    </source>
</evidence>
<protein>
    <submittedName>
        <fullName evidence="9">Glycerol transporter</fullName>
    </submittedName>
</protein>
<dbReference type="InterPro" id="IPR022357">
    <property type="entry name" value="MIP_CS"/>
</dbReference>
<dbReference type="SUPFAM" id="SSF81338">
    <property type="entry name" value="Aquaporin-like"/>
    <property type="match status" value="1"/>
</dbReference>
<evidence type="ECO:0000256" key="5">
    <source>
        <dbReference type="ARBA" id="ARBA00022989"/>
    </source>
</evidence>
<dbReference type="PANTHER" id="PTHR43829:SF9">
    <property type="entry name" value="AQUAPORIN-9"/>
    <property type="match status" value="1"/>
</dbReference>
<comment type="subcellular location">
    <subcellularLocation>
        <location evidence="1">Membrane</location>
        <topology evidence="1">Multi-pass membrane protein</topology>
    </subcellularLocation>
</comment>